<dbReference type="OrthoDB" id="9797768at2"/>
<feature type="domain" description="Histidine kinase" evidence="9">
    <location>
        <begin position="454"/>
        <end position="667"/>
    </location>
</feature>
<evidence type="ECO:0000256" key="7">
    <source>
        <dbReference type="ARBA" id="ARBA00022840"/>
    </source>
</evidence>
<keyword evidence="3" id="KW-0597">Phosphoprotein</keyword>
<dbReference type="InterPro" id="IPR004358">
    <property type="entry name" value="Sig_transdc_His_kin-like_C"/>
</dbReference>
<reference evidence="10 11" key="1">
    <citation type="submission" date="2013-06" db="EMBL/GenBank/DDBJ databases">
        <title>Draft genome sequence of Thauera terpenica.</title>
        <authorList>
            <person name="Liu B."/>
            <person name="Frostegard A.H."/>
            <person name="Shapleigh J.P."/>
        </authorList>
    </citation>
    <scope>NUCLEOTIDE SEQUENCE [LARGE SCALE GENOMIC DNA]</scope>
    <source>
        <strain evidence="10 11">58Eu</strain>
    </source>
</reference>
<dbReference type="InterPro" id="IPR003661">
    <property type="entry name" value="HisK_dim/P_dom"/>
</dbReference>
<dbReference type="eggNOG" id="COG3852">
    <property type="taxonomic scope" value="Bacteria"/>
</dbReference>
<keyword evidence="11" id="KW-1185">Reference proteome</keyword>
<dbReference type="InterPro" id="IPR003594">
    <property type="entry name" value="HATPase_dom"/>
</dbReference>
<evidence type="ECO:0000259" key="9">
    <source>
        <dbReference type="PROSITE" id="PS50109"/>
    </source>
</evidence>
<dbReference type="STRING" id="1348657.M622_11405"/>
<dbReference type="EC" id="2.7.13.3" evidence="2"/>
<dbReference type="SUPFAM" id="SSF55874">
    <property type="entry name" value="ATPase domain of HSP90 chaperone/DNA topoisomerase II/histidine kinase"/>
    <property type="match status" value="1"/>
</dbReference>
<dbReference type="GO" id="GO:0000155">
    <property type="term" value="F:phosphorelay sensor kinase activity"/>
    <property type="evidence" value="ECO:0007669"/>
    <property type="project" value="InterPro"/>
</dbReference>
<dbReference type="InterPro" id="IPR050980">
    <property type="entry name" value="2C_sensor_his_kinase"/>
</dbReference>
<dbReference type="GO" id="GO:0005524">
    <property type="term" value="F:ATP binding"/>
    <property type="evidence" value="ECO:0007669"/>
    <property type="project" value="UniProtKB-KW"/>
</dbReference>
<evidence type="ECO:0000256" key="6">
    <source>
        <dbReference type="ARBA" id="ARBA00022777"/>
    </source>
</evidence>
<accession>S9ZH82</accession>
<dbReference type="PATRIC" id="fig|1348657.5.peg.819"/>
<keyword evidence="7" id="KW-0067">ATP-binding</keyword>
<dbReference type="PROSITE" id="PS50109">
    <property type="entry name" value="HIS_KIN"/>
    <property type="match status" value="1"/>
</dbReference>
<evidence type="ECO:0000256" key="3">
    <source>
        <dbReference type="ARBA" id="ARBA00022553"/>
    </source>
</evidence>
<dbReference type="CDD" id="cd00082">
    <property type="entry name" value="HisKA"/>
    <property type="match status" value="1"/>
</dbReference>
<dbReference type="SMART" id="SM00387">
    <property type="entry name" value="HATPase_c"/>
    <property type="match status" value="1"/>
</dbReference>
<dbReference type="GO" id="GO:0005886">
    <property type="term" value="C:plasma membrane"/>
    <property type="evidence" value="ECO:0007669"/>
    <property type="project" value="UniProtKB-SubCell"/>
</dbReference>
<dbReference type="Proteomes" id="UP000015455">
    <property type="component" value="Unassembled WGS sequence"/>
</dbReference>
<evidence type="ECO:0000256" key="2">
    <source>
        <dbReference type="ARBA" id="ARBA00012438"/>
    </source>
</evidence>
<evidence type="ECO:0000313" key="10">
    <source>
        <dbReference type="EMBL" id="EPZ16695.1"/>
    </source>
</evidence>
<dbReference type="SUPFAM" id="SSF109604">
    <property type="entry name" value="HD-domain/PDEase-like"/>
    <property type="match status" value="1"/>
</dbReference>
<dbReference type="AlphaFoldDB" id="S9ZH82"/>
<evidence type="ECO:0000256" key="4">
    <source>
        <dbReference type="ARBA" id="ARBA00022679"/>
    </source>
</evidence>
<keyword evidence="4" id="KW-0808">Transferase</keyword>
<comment type="catalytic activity">
    <reaction evidence="1">
        <text>ATP + protein L-histidine = ADP + protein N-phospho-L-histidine.</text>
        <dbReference type="EC" id="2.7.13.3"/>
    </reaction>
</comment>
<protein>
    <recommendedName>
        <fullName evidence="2">histidine kinase</fullName>
        <ecNumber evidence="2">2.7.13.3</ecNumber>
    </recommendedName>
</protein>
<organism evidence="10 11">
    <name type="scientific">Thauera terpenica 58Eu</name>
    <dbReference type="NCBI Taxonomy" id="1348657"/>
    <lineage>
        <taxon>Bacteria</taxon>
        <taxon>Pseudomonadati</taxon>
        <taxon>Pseudomonadota</taxon>
        <taxon>Betaproteobacteria</taxon>
        <taxon>Rhodocyclales</taxon>
        <taxon>Zoogloeaceae</taxon>
        <taxon>Thauera</taxon>
    </lineage>
</organism>
<evidence type="ECO:0000256" key="1">
    <source>
        <dbReference type="ARBA" id="ARBA00000085"/>
    </source>
</evidence>
<evidence type="ECO:0000256" key="5">
    <source>
        <dbReference type="ARBA" id="ARBA00022741"/>
    </source>
</evidence>
<dbReference type="PANTHER" id="PTHR44936">
    <property type="entry name" value="SENSOR PROTEIN CREC"/>
    <property type="match status" value="1"/>
</dbReference>
<dbReference type="PRINTS" id="PR00344">
    <property type="entry name" value="BCTRLSENSOR"/>
</dbReference>
<keyword evidence="6" id="KW-0418">Kinase</keyword>
<name>S9ZH82_9RHOO</name>
<gene>
    <name evidence="10" type="ORF">M622_11405</name>
</gene>
<proteinExistence type="predicted"/>
<dbReference type="Gene3D" id="3.30.565.10">
    <property type="entry name" value="Histidine kinase-like ATPase, C-terminal domain"/>
    <property type="match status" value="1"/>
</dbReference>
<dbReference type="InterPro" id="IPR036890">
    <property type="entry name" value="HATPase_C_sf"/>
</dbReference>
<dbReference type="InterPro" id="IPR005467">
    <property type="entry name" value="His_kinase_dom"/>
</dbReference>
<feature type="region of interest" description="Disordered" evidence="8">
    <location>
        <begin position="608"/>
        <end position="628"/>
    </location>
</feature>
<evidence type="ECO:0000256" key="8">
    <source>
        <dbReference type="SAM" id="MobiDB-lite"/>
    </source>
</evidence>
<dbReference type="Gene3D" id="1.10.3210.10">
    <property type="entry name" value="Hypothetical protein af1432"/>
    <property type="match status" value="1"/>
</dbReference>
<dbReference type="RefSeq" id="WP_021248266.1">
    <property type="nucleotide sequence ID" value="NZ_ATJV01000042.1"/>
</dbReference>
<evidence type="ECO:0000313" key="11">
    <source>
        <dbReference type="Proteomes" id="UP000015455"/>
    </source>
</evidence>
<sequence>MFPAAFTDLELQPQAAGAMTILRLLAASSPNWPEVALVVARDPALSLALLIAQPVAADELSDGLNSVLRRRLERLGPDLLRAWLLGLGNTNTDCGSAPDLALLRAECALHLAIETRYPRPDEAYLAGLWRGFGNARRPPGETSAASTPGVKACAQQTRQAQQLSKLIRDCGLPASLGDALELGTVMEEQLEGAHPLLALALAAERLAYPQWQEHLPEVARLTGLHEGVLSSMRTDVAYIVAGHAAYPAAPALPCTSETHLPATVSDDPYRSAGMLGLLTAAFFDLEPQQVQDRLASACPLFGLQQVPPLLTVDDSGRLRTMLPAPSAALSALIDELQLRVDDDKSVIALCARNAHASTVLFHNRQPGRSLADWQIAGWLGHKGLCCLPLTANGQPMVALIGLDHEHALSSELRWRYAALLGAAARSLHAAQRHRNEIAAREALLQQRFHDHVRKIAHEVTNPLTVLKSRLEMLGMQRPEDTPLQDEMVLLNTELDRIDKLMRTASSLPLDEVEVARCGVPELLLDMRSIYGEALFAERGIQLELRAARDLPPAAVPASALKQVLLNLFRNASEALLPGQRLVVSALSQVTVDGRASLELRLVDNGPGLPPERASAPFMPRASTKGDGHQGVGLTVVREILAQWGATILCRSQPGAGTRFQIFLPLEQRGAVLHHERSK</sequence>
<dbReference type="PANTHER" id="PTHR44936:SF10">
    <property type="entry name" value="SENSOR PROTEIN RSTB"/>
    <property type="match status" value="1"/>
</dbReference>
<dbReference type="Pfam" id="PF02518">
    <property type="entry name" value="HATPase_c"/>
    <property type="match status" value="1"/>
</dbReference>
<keyword evidence="5" id="KW-0547">Nucleotide-binding</keyword>
<comment type="caution">
    <text evidence="10">The sequence shown here is derived from an EMBL/GenBank/DDBJ whole genome shotgun (WGS) entry which is preliminary data.</text>
</comment>
<dbReference type="EMBL" id="ATJV01000042">
    <property type="protein sequence ID" value="EPZ16695.1"/>
    <property type="molecule type" value="Genomic_DNA"/>
</dbReference>